<feature type="compositionally biased region" description="Polar residues" evidence="6">
    <location>
        <begin position="61"/>
        <end position="72"/>
    </location>
</feature>
<dbReference type="InterPro" id="IPR003307">
    <property type="entry name" value="W2_domain"/>
</dbReference>
<dbReference type="PANTHER" id="PTHR23253:SF23">
    <property type="entry name" value="EUKARYOTIC TRANSLATION INITIATION FACTOR 4 GAMMA 3"/>
    <property type="match status" value="1"/>
</dbReference>
<dbReference type="InterPro" id="IPR003891">
    <property type="entry name" value="Initiation_fac_eIF4g_MI"/>
</dbReference>
<feature type="domain" description="W2" evidence="7">
    <location>
        <begin position="901"/>
        <end position="1070"/>
    </location>
</feature>
<dbReference type="InterPro" id="IPR016024">
    <property type="entry name" value="ARM-type_fold"/>
</dbReference>
<dbReference type="FunFam" id="1.25.40.180:FF:000003">
    <property type="entry name" value="Putative eukaryotic translation initiation factor 4 gamma 1"/>
    <property type="match status" value="1"/>
</dbReference>
<evidence type="ECO:0000259" key="8">
    <source>
        <dbReference type="PROSITE" id="PS51366"/>
    </source>
</evidence>
<dbReference type="SMART" id="SM00515">
    <property type="entry name" value="eIF5C"/>
    <property type="match status" value="1"/>
</dbReference>
<feature type="region of interest" description="Disordered" evidence="6">
    <location>
        <begin position="663"/>
        <end position="704"/>
    </location>
</feature>
<name>A0A7K4KSP7_9AVES</name>
<proteinExistence type="inferred from homology"/>
<evidence type="ECO:0000256" key="3">
    <source>
        <dbReference type="ARBA" id="ARBA00022553"/>
    </source>
</evidence>
<evidence type="ECO:0000256" key="4">
    <source>
        <dbReference type="ARBA" id="ARBA00022845"/>
    </source>
</evidence>
<feature type="non-terminal residue" evidence="9">
    <location>
        <position position="1070"/>
    </location>
</feature>
<dbReference type="Pfam" id="PF02020">
    <property type="entry name" value="W2"/>
    <property type="match status" value="1"/>
</dbReference>
<keyword evidence="5" id="KW-0648">Protein biosynthesis</keyword>
<evidence type="ECO:0000256" key="2">
    <source>
        <dbReference type="ARBA" id="ARBA00022540"/>
    </source>
</evidence>
<evidence type="ECO:0000256" key="1">
    <source>
        <dbReference type="ARBA" id="ARBA00005775"/>
    </source>
</evidence>
<organism evidence="9 10">
    <name type="scientific">Crypturellus soui</name>
    <dbReference type="NCBI Taxonomy" id="458187"/>
    <lineage>
        <taxon>Eukaryota</taxon>
        <taxon>Metazoa</taxon>
        <taxon>Chordata</taxon>
        <taxon>Craniata</taxon>
        <taxon>Vertebrata</taxon>
        <taxon>Euteleostomi</taxon>
        <taxon>Archelosauria</taxon>
        <taxon>Archosauria</taxon>
        <taxon>Dinosauria</taxon>
        <taxon>Saurischia</taxon>
        <taxon>Theropoda</taxon>
        <taxon>Coelurosauria</taxon>
        <taxon>Aves</taxon>
        <taxon>Palaeognathae</taxon>
        <taxon>Tinamiformes</taxon>
        <taxon>Tinamidae</taxon>
        <taxon>Crypturellus</taxon>
    </lineage>
</organism>
<dbReference type="GO" id="GO:0016281">
    <property type="term" value="C:eukaryotic translation initiation factor 4F complex"/>
    <property type="evidence" value="ECO:0007669"/>
    <property type="project" value="TreeGrafter"/>
</dbReference>
<dbReference type="SMART" id="SM00544">
    <property type="entry name" value="MA3"/>
    <property type="match status" value="1"/>
</dbReference>
<feature type="compositionally biased region" description="Basic and acidic residues" evidence="6">
    <location>
        <begin position="670"/>
        <end position="688"/>
    </location>
</feature>
<dbReference type="GO" id="GO:0006417">
    <property type="term" value="P:regulation of translation"/>
    <property type="evidence" value="ECO:0007669"/>
    <property type="project" value="UniProtKB-KW"/>
</dbReference>
<dbReference type="CDD" id="cd11559">
    <property type="entry name" value="W2_eIF4G1_like"/>
    <property type="match status" value="1"/>
</dbReference>
<keyword evidence="3" id="KW-0597">Phosphoprotein</keyword>
<dbReference type="InterPro" id="IPR003890">
    <property type="entry name" value="MIF4G-like_typ-3"/>
</dbReference>
<feature type="domain" description="MI" evidence="8">
    <location>
        <begin position="706"/>
        <end position="828"/>
    </location>
</feature>
<dbReference type="OrthoDB" id="514777at2759"/>
<feature type="region of interest" description="Disordered" evidence="6">
    <location>
        <begin position="556"/>
        <end position="642"/>
    </location>
</feature>
<dbReference type="Gene3D" id="1.25.40.180">
    <property type="match status" value="3"/>
</dbReference>
<accession>A0A7K4KSP7</accession>
<comment type="caution">
    <text evidence="9">The sequence shown here is derived from an EMBL/GenBank/DDBJ whole genome shotgun (WGS) entry which is preliminary data.</text>
</comment>
<dbReference type="PANTHER" id="PTHR23253">
    <property type="entry name" value="EUKARYOTIC TRANSLATION INITIATION FACTOR 4 GAMMA"/>
    <property type="match status" value="1"/>
</dbReference>
<feature type="region of interest" description="Disordered" evidence="6">
    <location>
        <begin position="1"/>
        <end position="88"/>
    </location>
</feature>
<feature type="compositionally biased region" description="Basic and acidic residues" evidence="6">
    <location>
        <begin position="1"/>
        <end position="37"/>
    </location>
</feature>
<dbReference type="GO" id="GO:0003729">
    <property type="term" value="F:mRNA binding"/>
    <property type="evidence" value="ECO:0007669"/>
    <property type="project" value="TreeGrafter"/>
</dbReference>
<feature type="non-terminal residue" evidence="9">
    <location>
        <position position="1"/>
    </location>
</feature>
<comment type="similarity">
    <text evidence="1">Belongs to the eukaryotic initiation factor 4G family.</text>
</comment>
<dbReference type="Pfam" id="PF02847">
    <property type="entry name" value="MA3"/>
    <property type="match status" value="1"/>
</dbReference>
<dbReference type="SMART" id="SM00543">
    <property type="entry name" value="MIF4G"/>
    <property type="match status" value="1"/>
</dbReference>
<dbReference type="PROSITE" id="PS51366">
    <property type="entry name" value="MI"/>
    <property type="match status" value="1"/>
</dbReference>
<feature type="compositionally biased region" description="Low complexity" evidence="6">
    <location>
        <begin position="592"/>
        <end position="602"/>
    </location>
</feature>
<dbReference type="EMBL" id="VWPX01016472">
    <property type="protein sequence ID" value="NWI18688.1"/>
    <property type="molecule type" value="Genomic_DNA"/>
</dbReference>
<dbReference type="SUPFAM" id="SSF48371">
    <property type="entry name" value="ARM repeat"/>
    <property type="match status" value="3"/>
</dbReference>
<feature type="compositionally biased region" description="Polar residues" evidence="6">
    <location>
        <begin position="577"/>
        <end position="586"/>
    </location>
</feature>
<dbReference type="AlphaFoldDB" id="A0A7K4KSP7"/>
<gene>
    <name evidence="9" type="primary">Eif4g3</name>
    <name evidence="9" type="ORF">CRYSOU_R04123</name>
</gene>
<evidence type="ECO:0000256" key="6">
    <source>
        <dbReference type="SAM" id="MobiDB-lite"/>
    </source>
</evidence>
<evidence type="ECO:0000259" key="7">
    <source>
        <dbReference type="PROSITE" id="PS51363"/>
    </source>
</evidence>
<protein>
    <submittedName>
        <fullName evidence="9">IF4G3 factor</fullName>
    </submittedName>
</protein>
<feature type="compositionally biased region" description="Polar residues" evidence="6">
    <location>
        <begin position="631"/>
        <end position="642"/>
    </location>
</feature>
<dbReference type="Proteomes" id="UP000545332">
    <property type="component" value="Unassembled WGS sequence"/>
</dbReference>
<evidence type="ECO:0000313" key="10">
    <source>
        <dbReference type="Proteomes" id="UP000545332"/>
    </source>
</evidence>
<dbReference type="PROSITE" id="PS51363">
    <property type="entry name" value="W2"/>
    <property type="match status" value="1"/>
</dbReference>
<evidence type="ECO:0000256" key="5">
    <source>
        <dbReference type="ARBA" id="ARBA00022917"/>
    </source>
</evidence>
<dbReference type="FunFam" id="1.25.40.180:FF:000002">
    <property type="entry name" value="Eukaryotic translation initiation factor 4 gamma, 3, putative"/>
    <property type="match status" value="1"/>
</dbReference>
<dbReference type="Pfam" id="PF02854">
    <property type="entry name" value="MIF4G"/>
    <property type="match status" value="1"/>
</dbReference>
<feature type="region of interest" description="Disordered" evidence="6">
    <location>
        <begin position="500"/>
        <end position="526"/>
    </location>
</feature>
<keyword evidence="10" id="KW-1185">Reference proteome</keyword>
<evidence type="ECO:0000313" key="9">
    <source>
        <dbReference type="EMBL" id="NWI18688.1"/>
    </source>
</evidence>
<dbReference type="GO" id="GO:0003743">
    <property type="term" value="F:translation initiation factor activity"/>
    <property type="evidence" value="ECO:0007669"/>
    <property type="project" value="UniProtKB-KW"/>
</dbReference>
<keyword evidence="4" id="KW-0810">Translation regulation</keyword>
<sequence length="1070" mass="120623">EEELSGDKVLESEAEKTNHGFPLEKDPAEVKKVKAVEENGEQDAEPVRNGAESVSEGEGTEANSGFTESSSEAPVYQYKPEQWKPLDPEGKKQYDREFLLDFQFMPACIQKPEGLPPISDVVLDKVNQPKLPIRTLDPRILPRGPDFTPAFADFGRQSSGGRSVAGSACKVQSNPGLPPLARCGSPACPLLVSPHPPLRNLPIGLLNVGPRRSQPGQRREPRKIITVCVKEDVHLKKAENAWKPSLKRENQTEDPENVKTQELFRKVRSILNKLTPQMFNQLMKQVTDLTVDTEERLKGVIDLVFEKAIDEPSFSVAYANMCRCLVTVRAARVKREVLLGRCSPAPFSVLQPEEKTRLHDELEEAKDKARRRSIGNIKFIGELFKLKMLTEAIMHDCVVKLLKNHDEESLECLCRLLTTIGKDLDFEKAKPRMDQYFNQMEKIVKERKTSSRIRFMLQDVIDLRLCNWVSRRADQGPKTIEQIHKEAKIEEQEEQRKVQQLMTKDKRRPGVQRVDEGGWNTVQGAKNSRVLDPTKFLKITKPTIDEKIQLVPKAQLGSWGKGSSGGAKASEMDSLRPSATSLNRFSALQPPVSSVSASSASSELDSRRALTSRGSTGREKNDKPLPPALSRPNTFLRGSSSKELLLDNQAQEEQRREMLETVKQLTGGMEVERNSSEPDRSRAKEPAKPEAPPAPVQEKPSLSEEEIERKCKSIIDEFLHINDFKEAMQCVEELSAQNLLPVFVRVGVESTLERSQITRDHMGQLLHQLVQAGKLSKQDFFKGFSDTLEMADDMAIDIPHIWLYLAELVTPMLKEGGISMRELMQEFSKPLLPVGRAGVLLAEILHLLCKQMSHKKVGALWRETGLSWKDYLPDGEDVHTFLMEQKLDFTESDCSSSSEALSEKELSADELNKQLEKLIVEDKANDEQIFDWVEANLDESQMSSPTFLRALMTAVCKAAIIADSSSFRVDNAVIKQRVPILLKYLDSDTEKELQALYALQASIVKLDQPPNLLRMFFDCLYDEEVISEDAFYKWESSKDPAEQNGKGVALKSVTAFFTWLREAEEESELY</sequence>
<reference evidence="9 10" key="1">
    <citation type="submission" date="2019-09" db="EMBL/GenBank/DDBJ databases">
        <title>Bird 10,000 Genomes (B10K) Project - Family phase.</title>
        <authorList>
            <person name="Zhang G."/>
        </authorList>
    </citation>
    <scope>NUCLEOTIDE SEQUENCE [LARGE SCALE GENOMIC DNA]</scope>
    <source>
        <strain evidence="9">B10K-MSB-42743</strain>
        <tissue evidence="9">Heart</tissue>
    </source>
</reference>
<keyword evidence="2" id="KW-0396">Initiation factor</keyword>